<keyword evidence="4" id="KW-1185">Reference proteome</keyword>
<dbReference type="SMART" id="SM00256">
    <property type="entry name" value="FBOX"/>
    <property type="match status" value="1"/>
</dbReference>
<comment type="caution">
    <text evidence="3">The sequence shown here is derived from an EMBL/GenBank/DDBJ whole genome shotgun (WGS) entry which is preliminary data.</text>
</comment>
<name>A0A9P3PM28_LYOSH</name>
<dbReference type="SUPFAM" id="SSF81383">
    <property type="entry name" value="F-box domain"/>
    <property type="match status" value="1"/>
</dbReference>
<feature type="domain" description="F-box" evidence="2">
    <location>
        <begin position="1"/>
        <end position="45"/>
    </location>
</feature>
<dbReference type="OrthoDB" id="1259151at2759"/>
<dbReference type="CDD" id="cd09917">
    <property type="entry name" value="F-box_SF"/>
    <property type="match status" value="1"/>
</dbReference>
<dbReference type="Pfam" id="PF00646">
    <property type="entry name" value="F-box"/>
    <property type="match status" value="1"/>
</dbReference>
<keyword evidence="1" id="KW-0732">Signal</keyword>
<accession>A0A9P3PM28</accession>
<protein>
    <recommendedName>
        <fullName evidence="2">F-box domain-containing protein</fullName>
    </recommendedName>
</protein>
<organism evidence="3 4">
    <name type="scientific">Lyophyllum shimeji</name>
    <name type="common">Hon-shimeji</name>
    <name type="synonym">Tricholoma shimeji</name>
    <dbReference type="NCBI Taxonomy" id="47721"/>
    <lineage>
        <taxon>Eukaryota</taxon>
        <taxon>Fungi</taxon>
        <taxon>Dikarya</taxon>
        <taxon>Basidiomycota</taxon>
        <taxon>Agaricomycotina</taxon>
        <taxon>Agaricomycetes</taxon>
        <taxon>Agaricomycetidae</taxon>
        <taxon>Agaricales</taxon>
        <taxon>Tricholomatineae</taxon>
        <taxon>Lyophyllaceae</taxon>
        <taxon>Lyophyllum</taxon>
    </lineage>
</organism>
<proteinExistence type="predicted"/>
<dbReference type="Gene3D" id="2.130.10.10">
    <property type="entry name" value="YVTN repeat-like/Quinoprotein amine dehydrogenase"/>
    <property type="match status" value="1"/>
</dbReference>
<dbReference type="InterPro" id="IPR015943">
    <property type="entry name" value="WD40/YVTN_repeat-like_dom_sf"/>
</dbReference>
<evidence type="ECO:0000259" key="2">
    <source>
        <dbReference type="PROSITE" id="PS50181"/>
    </source>
</evidence>
<dbReference type="InterPro" id="IPR001810">
    <property type="entry name" value="F-box_dom"/>
</dbReference>
<evidence type="ECO:0000313" key="3">
    <source>
        <dbReference type="EMBL" id="GLB38405.1"/>
    </source>
</evidence>
<dbReference type="AlphaFoldDB" id="A0A9P3PM28"/>
<dbReference type="EMBL" id="BRPK01000005">
    <property type="protein sequence ID" value="GLB38405.1"/>
    <property type="molecule type" value="Genomic_DNA"/>
</dbReference>
<dbReference type="PROSITE" id="PS50181">
    <property type="entry name" value="FBOX"/>
    <property type="match status" value="1"/>
</dbReference>
<evidence type="ECO:0000313" key="4">
    <source>
        <dbReference type="Proteomes" id="UP001063166"/>
    </source>
</evidence>
<gene>
    <name evidence="3" type="ORF">LshimejAT787_0502700</name>
</gene>
<dbReference type="Proteomes" id="UP001063166">
    <property type="component" value="Unassembled WGS sequence"/>
</dbReference>
<evidence type="ECO:0000256" key="1">
    <source>
        <dbReference type="SAM" id="SignalP"/>
    </source>
</evidence>
<dbReference type="SUPFAM" id="SSF50978">
    <property type="entry name" value="WD40 repeat-like"/>
    <property type="match status" value="1"/>
</dbReference>
<sequence>MLLTALPSDILILVLQRLSVPELAALSETCRLLYSLVTDFGWKAYLRANPRPSYSLAQTRRKWPPKTQVQYDFQVDRFWSRAEFIARPLSRPWAGKLQPILAINTSRLVVAAGSGIISYKFGVSRDRESPPIHFEGRISFAPPQGRASDITAITFVDDGELDRTLYVAFQDGTLQRVVLQPPPSDDPTAPLGATCSASPHVHDGDFFESLSSERSMLLSLSSAGAAALTNLQTASSSQVVPLNARSWVSQLCLDSSGPYAAFGTSSTIPLRVHSITNEGFRKTPSVTFHTSVNSDFSPRAPVSSAVYGISRAPLASPWGASPQILVSGWFDGKVRCYDLRSSSRVTAAAGLPEGPAPLRPVLTMKDPLQLETIYSVSCGGGSASHIAAGSARHSVVSFWDIRSPASGWSVHAPGNDPSPVYYVILESSRLYGATQSRPFVYDFGPGVNFETYPSLPDGRGIDGLKRPKKDWNGIGYYVTKYSHTTRGLPANES</sequence>
<dbReference type="InterPro" id="IPR036322">
    <property type="entry name" value="WD40_repeat_dom_sf"/>
</dbReference>
<feature type="chain" id="PRO_5040301691" description="F-box domain-containing protein" evidence="1">
    <location>
        <begin position="26"/>
        <end position="493"/>
    </location>
</feature>
<dbReference type="InterPro" id="IPR036047">
    <property type="entry name" value="F-box-like_dom_sf"/>
</dbReference>
<feature type="signal peptide" evidence="1">
    <location>
        <begin position="1"/>
        <end position="25"/>
    </location>
</feature>
<reference evidence="3" key="1">
    <citation type="submission" date="2022-07" db="EMBL/GenBank/DDBJ databases">
        <title>The genome of Lyophyllum shimeji provides insight into the initial evolution of ectomycorrhizal fungal genome.</title>
        <authorList>
            <person name="Kobayashi Y."/>
            <person name="Shibata T."/>
            <person name="Hirakawa H."/>
            <person name="Shigenobu S."/>
            <person name="Nishiyama T."/>
            <person name="Yamada A."/>
            <person name="Hasebe M."/>
            <person name="Kawaguchi M."/>
        </authorList>
    </citation>
    <scope>NUCLEOTIDE SEQUENCE</scope>
    <source>
        <strain evidence="3">AT787</strain>
    </source>
</reference>